<evidence type="ECO:0000313" key="1">
    <source>
        <dbReference type="EMBL" id="AZL60498.1"/>
    </source>
</evidence>
<organism evidence="1 2">
    <name type="scientific">Tabrizicola piscis</name>
    <dbReference type="NCBI Taxonomy" id="2494374"/>
    <lineage>
        <taxon>Bacteria</taxon>
        <taxon>Pseudomonadati</taxon>
        <taxon>Pseudomonadota</taxon>
        <taxon>Alphaproteobacteria</taxon>
        <taxon>Rhodobacterales</taxon>
        <taxon>Paracoccaceae</taxon>
        <taxon>Tabrizicola</taxon>
    </lineage>
</organism>
<keyword evidence="2" id="KW-1185">Reference proteome</keyword>
<dbReference type="OrthoDB" id="9816113at2"/>
<reference evidence="1 2" key="1">
    <citation type="submission" date="2018-12" db="EMBL/GenBank/DDBJ databases">
        <title>Complete genome sequencing of Tabrizicola sp. K13M18.</title>
        <authorList>
            <person name="Bae J.-W."/>
        </authorList>
    </citation>
    <scope>NUCLEOTIDE SEQUENCE [LARGE SCALE GENOMIC DNA]</scope>
    <source>
        <strain evidence="1 2">K13M18</strain>
    </source>
</reference>
<dbReference type="Proteomes" id="UP000282002">
    <property type="component" value="Chromosome"/>
</dbReference>
<accession>A0A3S8UA97</accession>
<keyword evidence="1" id="KW-0808">Transferase</keyword>
<sequence>MSDPRAAISTAFLDAAGPIVLVNLPYRADRRQEFAGQLQGLGLSYDHPKVKVFAAIRPETAEGFPTIGTRGCFLSHLGILRQALANGWDRVLICEDDLDFADDALARLPGITAHLAGSDWAMFYGGYGDAVSGTEVAPGLVKLDPASGVSCTHFYAIRGPAIADLVRYLDSMLAREPGHPDGGPMHYDGALCWFRKAHPQHMTLAAVPPIGVQRPSRTDIHDLRWFDRWPGFRSLTSLARKVVGARRGTSRT</sequence>
<dbReference type="KEGG" id="taw:EI545_17710"/>
<dbReference type="GO" id="GO:0016740">
    <property type="term" value="F:transferase activity"/>
    <property type="evidence" value="ECO:0007669"/>
    <property type="project" value="UniProtKB-KW"/>
</dbReference>
<evidence type="ECO:0000313" key="2">
    <source>
        <dbReference type="Proteomes" id="UP000282002"/>
    </source>
</evidence>
<gene>
    <name evidence="1" type="ORF">EI545_17710</name>
</gene>
<dbReference type="RefSeq" id="WP_125326690.1">
    <property type="nucleotide sequence ID" value="NZ_CP034328.1"/>
</dbReference>
<protein>
    <submittedName>
        <fullName evidence="1">LPS biosynthesis glycosyltransferase</fullName>
    </submittedName>
</protein>
<name>A0A3S8UA97_9RHOB</name>
<dbReference type="AlphaFoldDB" id="A0A3S8UA97"/>
<dbReference type="EMBL" id="CP034328">
    <property type="protein sequence ID" value="AZL60498.1"/>
    <property type="molecule type" value="Genomic_DNA"/>
</dbReference>
<proteinExistence type="predicted"/>